<gene>
    <name evidence="4" type="ORF">DV711_14950</name>
</gene>
<sequence>MAKLRVLVVDDAAFIREMVKKTIRTRFPDFQVEDAINGRKAQQLMTKSDFDLVLCDWEMPEMSGIELLSWVRQEHKSRVPFVMVTSRGDKANVVEAIQAGVTDYIGKPFSNEGLLNKVIKVLGKHHNLRSDSRSSGTGRVADGSIDALTGGAKAKQAPPRQPQKPTPAATQASPKATPPKMPKPATVRGSAHLRFGSTISACDITALSLKQIVLQCKVSQGLPAILENVVVDLEQPGAQENSEVARLNAIVHTLQAQDTSPDCELVSVTVTIVDQDPQKLAYMSKMIARGTTQSGFIPAAN</sequence>
<evidence type="ECO:0000256" key="1">
    <source>
        <dbReference type="PROSITE-ProRule" id="PRU00169"/>
    </source>
</evidence>
<evidence type="ECO:0000313" key="5">
    <source>
        <dbReference type="Proteomes" id="UP000253769"/>
    </source>
</evidence>
<comment type="caution">
    <text evidence="4">The sequence shown here is derived from an EMBL/GenBank/DDBJ whole genome shotgun (WGS) entry which is preliminary data.</text>
</comment>
<dbReference type="Gene3D" id="3.40.50.2300">
    <property type="match status" value="1"/>
</dbReference>
<feature type="modified residue" description="4-aspartylphosphate" evidence="1">
    <location>
        <position position="56"/>
    </location>
</feature>
<feature type="domain" description="Response regulatory" evidence="3">
    <location>
        <begin position="5"/>
        <end position="122"/>
    </location>
</feature>
<evidence type="ECO:0000256" key="2">
    <source>
        <dbReference type="SAM" id="MobiDB-lite"/>
    </source>
</evidence>
<dbReference type="RefSeq" id="WP_114696525.1">
    <property type="nucleotide sequence ID" value="NZ_QQOH01000004.1"/>
</dbReference>
<reference evidence="4 5" key="1">
    <citation type="submission" date="2018-07" db="EMBL/GenBank/DDBJ databases">
        <title>Motiliproteus coralliicola sp. nov., a bacterium isolated from Coral.</title>
        <authorList>
            <person name="Wang G."/>
        </authorList>
    </citation>
    <scope>NUCLEOTIDE SEQUENCE [LARGE SCALE GENOMIC DNA]</scope>
    <source>
        <strain evidence="4 5">C34</strain>
    </source>
</reference>
<dbReference type="AlphaFoldDB" id="A0A369WCK4"/>
<dbReference type="InterPro" id="IPR052048">
    <property type="entry name" value="ST_Response_Regulator"/>
</dbReference>
<organism evidence="4 5">
    <name type="scientific">Motiliproteus coralliicola</name>
    <dbReference type="NCBI Taxonomy" id="2283196"/>
    <lineage>
        <taxon>Bacteria</taxon>
        <taxon>Pseudomonadati</taxon>
        <taxon>Pseudomonadota</taxon>
        <taxon>Gammaproteobacteria</taxon>
        <taxon>Oceanospirillales</taxon>
        <taxon>Oceanospirillaceae</taxon>
        <taxon>Motiliproteus</taxon>
    </lineage>
</organism>
<dbReference type="InterPro" id="IPR001789">
    <property type="entry name" value="Sig_transdc_resp-reg_receiver"/>
</dbReference>
<dbReference type="Proteomes" id="UP000253769">
    <property type="component" value="Unassembled WGS sequence"/>
</dbReference>
<name>A0A369WCK4_9GAMM</name>
<dbReference type="PROSITE" id="PS50110">
    <property type="entry name" value="RESPONSE_REGULATORY"/>
    <property type="match status" value="1"/>
</dbReference>
<keyword evidence="5" id="KW-1185">Reference proteome</keyword>
<feature type="compositionally biased region" description="Low complexity" evidence="2">
    <location>
        <begin position="166"/>
        <end position="175"/>
    </location>
</feature>
<evidence type="ECO:0000313" key="4">
    <source>
        <dbReference type="EMBL" id="RDE18909.1"/>
    </source>
</evidence>
<dbReference type="PANTHER" id="PTHR43228">
    <property type="entry name" value="TWO-COMPONENT RESPONSE REGULATOR"/>
    <property type="match status" value="1"/>
</dbReference>
<keyword evidence="1" id="KW-0597">Phosphoprotein</keyword>
<dbReference type="InterPro" id="IPR011006">
    <property type="entry name" value="CheY-like_superfamily"/>
</dbReference>
<evidence type="ECO:0000259" key="3">
    <source>
        <dbReference type="PROSITE" id="PS50110"/>
    </source>
</evidence>
<dbReference type="SUPFAM" id="SSF52172">
    <property type="entry name" value="CheY-like"/>
    <property type="match status" value="1"/>
</dbReference>
<proteinExistence type="predicted"/>
<protein>
    <submittedName>
        <fullName evidence="4">Response regulator</fullName>
    </submittedName>
</protein>
<feature type="region of interest" description="Disordered" evidence="2">
    <location>
        <begin position="150"/>
        <end position="188"/>
    </location>
</feature>
<accession>A0A369WCK4</accession>
<dbReference type="PANTHER" id="PTHR43228:SF1">
    <property type="entry name" value="TWO-COMPONENT RESPONSE REGULATOR ARR22"/>
    <property type="match status" value="1"/>
</dbReference>
<dbReference type="SMART" id="SM00448">
    <property type="entry name" value="REC"/>
    <property type="match status" value="1"/>
</dbReference>
<dbReference type="OrthoDB" id="9800897at2"/>
<dbReference type="Pfam" id="PF00072">
    <property type="entry name" value="Response_reg"/>
    <property type="match status" value="1"/>
</dbReference>
<dbReference type="GO" id="GO:0000160">
    <property type="term" value="P:phosphorelay signal transduction system"/>
    <property type="evidence" value="ECO:0007669"/>
    <property type="project" value="InterPro"/>
</dbReference>
<dbReference type="EMBL" id="QQOH01000004">
    <property type="protein sequence ID" value="RDE18909.1"/>
    <property type="molecule type" value="Genomic_DNA"/>
</dbReference>